<protein>
    <submittedName>
        <fullName evidence="2">Uncharacterized protein</fullName>
    </submittedName>
</protein>
<gene>
    <name evidence="2" type="ORF">LV85_03249</name>
</gene>
<reference evidence="2 3" key="1">
    <citation type="submission" date="2018-06" db="EMBL/GenBank/DDBJ databases">
        <title>Genomic Encyclopedia of Archaeal and Bacterial Type Strains, Phase II (KMG-II): from individual species to whole genera.</title>
        <authorList>
            <person name="Goeker M."/>
        </authorList>
    </citation>
    <scope>NUCLEOTIDE SEQUENCE [LARGE SCALE GENOMIC DNA]</scope>
    <source>
        <strain evidence="2 3">DSM 19830</strain>
    </source>
</reference>
<keyword evidence="1" id="KW-0812">Transmembrane</keyword>
<proteinExistence type="predicted"/>
<accession>A0A2W7QKS1</accession>
<keyword evidence="3" id="KW-1185">Reference proteome</keyword>
<name>A0A2W7QKS1_9BACT</name>
<dbReference type="AlphaFoldDB" id="A0A2W7QKS1"/>
<evidence type="ECO:0000256" key="1">
    <source>
        <dbReference type="SAM" id="Phobius"/>
    </source>
</evidence>
<sequence>MIKYDLPKFLLVCYMLVGVSMDILINNKFSSISISDGFVLLILVTLVVVFLRKQKGVLS</sequence>
<comment type="caution">
    <text evidence="2">The sequence shown here is derived from an EMBL/GenBank/DDBJ whole genome shotgun (WGS) entry which is preliminary data.</text>
</comment>
<evidence type="ECO:0000313" key="2">
    <source>
        <dbReference type="EMBL" id="PZX49118.1"/>
    </source>
</evidence>
<organism evidence="2 3">
    <name type="scientific">Algoriphagus chordae</name>
    <dbReference type="NCBI Taxonomy" id="237019"/>
    <lineage>
        <taxon>Bacteria</taxon>
        <taxon>Pseudomonadati</taxon>
        <taxon>Bacteroidota</taxon>
        <taxon>Cytophagia</taxon>
        <taxon>Cytophagales</taxon>
        <taxon>Cyclobacteriaceae</taxon>
        <taxon>Algoriphagus</taxon>
    </lineage>
</organism>
<keyword evidence="1" id="KW-0472">Membrane</keyword>
<dbReference type="EMBL" id="QKZT01000016">
    <property type="protein sequence ID" value="PZX49118.1"/>
    <property type="molecule type" value="Genomic_DNA"/>
</dbReference>
<keyword evidence="1" id="KW-1133">Transmembrane helix</keyword>
<feature type="transmembrane region" description="Helical" evidence="1">
    <location>
        <begin position="9"/>
        <end position="26"/>
    </location>
</feature>
<feature type="transmembrane region" description="Helical" evidence="1">
    <location>
        <begin position="32"/>
        <end position="51"/>
    </location>
</feature>
<dbReference type="Proteomes" id="UP000248882">
    <property type="component" value="Unassembled WGS sequence"/>
</dbReference>
<evidence type="ECO:0000313" key="3">
    <source>
        <dbReference type="Proteomes" id="UP000248882"/>
    </source>
</evidence>